<evidence type="ECO:0000256" key="3">
    <source>
        <dbReference type="SAM" id="Coils"/>
    </source>
</evidence>
<evidence type="ECO:0000313" key="6">
    <source>
        <dbReference type="Proteomes" id="UP000000559"/>
    </source>
</evidence>
<comment type="similarity">
    <text evidence="1">Belongs to the prefoldin subunit beta family.</text>
</comment>
<dbReference type="KEGG" id="cal:CAALFM_C111110CA"/>
<dbReference type="InterPro" id="IPR027235">
    <property type="entry name" value="PFD2"/>
</dbReference>
<dbReference type="Pfam" id="PF01920">
    <property type="entry name" value="Prefoldin_2"/>
    <property type="match status" value="1"/>
</dbReference>
<dbReference type="SMR" id="A0A1D8PF30"/>
<dbReference type="RefSeq" id="XP_713910.2">
    <property type="nucleotide sequence ID" value="XM_708817.2"/>
</dbReference>
<dbReference type="STRING" id="237561.A0A1D8PF30"/>
<keyword evidence="6" id="KW-1185">Reference proteome</keyword>
<dbReference type="AlphaFoldDB" id="A0A1D8PF30"/>
<name>A0A1D8PF30_CANAL</name>
<feature type="coiled-coil region" evidence="3">
    <location>
        <begin position="82"/>
        <end position="109"/>
    </location>
</feature>
<evidence type="ECO:0000256" key="2">
    <source>
        <dbReference type="ARBA" id="ARBA00023186"/>
    </source>
</evidence>
<dbReference type="Gene3D" id="1.10.287.370">
    <property type="match status" value="1"/>
</dbReference>
<organism evidence="5 6">
    <name type="scientific">Candida albicans (strain SC5314 / ATCC MYA-2876)</name>
    <name type="common">Yeast</name>
    <dbReference type="NCBI Taxonomy" id="237561"/>
    <lineage>
        <taxon>Eukaryota</taxon>
        <taxon>Fungi</taxon>
        <taxon>Dikarya</taxon>
        <taxon>Ascomycota</taxon>
        <taxon>Saccharomycotina</taxon>
        <taxon>Pichiomycetes</taxon>
        <taxon>Debaryomycetaceae</taxon>
        <taxon>Candida/Lodderomyces clade</taxon>
        <taxon>Candida</taxon>
    </lineage>
</organism>
<dbReference type="VEuPathDB" id="FungiDB:C1_11110C_A"/>
<dbReference type="InterPro" id="IPR002777">
    <property type="entry name" value="PFD_beta-like"/>
</dbReference>
<sequence>MSTTKPTATDEQKSQVLQQEYNRYQELIAELDSQLNTISSQLQEHLIVDQSLTSIAPEKREGRKCFKMIGGVLVEKSIDEVIKILNDEITQLKTEREKLNKELTENRKKLESWITTNKIKIVKG</sequence>
<feature type="coiled-coil region" evidence="3">
    <location>
        <begin position="14"/>
        <end position="41"/>
    </location>
</feature>
<dbReference type="FunFam" id="1.10.287.370:FF:000045">
    <property type="entry name" value="Tubulin-binding prefolding complex subunit"/>
    <property type="match status" value="1"/>
</dbReference>
<evidence type="ECO:0000313" key="5">
    <source>
        <dbReference type="EMBL" id="AOW26737.1"/>
    </source>
</evidence>
<dbReference type="FunCoup" id="A0A1D8PF30">
    <property type="interactions" value="792"/>
</dbReference>
<dbReference type="eggNOG" id="KOG4098">
    <property type="taxonomic scope" value="Eukaryota"/>
</dbReference>
<keyword evidence="3" id="KW-0175">Coiled coil</keyword>
<dbReference type="CGD" id="CAL0000197543">
    <property type="gene designation" value="orf19.9841"/>
</dbReference>
<dbReference type="EMBL" id="CP017623">
    <property type="protein sequence ID" value="AOW26737.1"/>
    <property type="molecule type" value="Genomic_DNA"/>
</dbReference>
<gene>
    <name evidence="5" type="ordered locus">CAALFM_C111110CA</name>
    <name evidence="4" type="ordered locus">orf19.9841</name>
</gene>
<reference evidence="5 6" key="2">
    <citation type="journal article" date="2007" name="Genome Biol.">
        <title>Assembly of the Candida albicans genome into sixteen supercontigs aligned on the eight chromosomes.</title>
        <authorList>
            <person name="van het Hoog M."/>
            <person name="Rast T.J."/>
            <person name="Martchenko M."/>
            <person name="Grindle S."/>
            <person name="Dignard D."/>
            <person name="Hogues H."/>
            <person name="Cuomo C."/>
            <person name="Berriman M."/>
            <person name="Scherer S."/>
            <person name="Magee B.B."/>
            <person name="Whiteway M."/>
            <person name="Chibana H."/>
            <person name="Nantel A."/>
            <person name="Magee P.T."/>
        </authorList>
    </citation>
    <scope>GENOME REANNOTATION</scope>
    <source>
        <strain evidence="6">SC5314 / ATCC MYA-2876</strain>
    </source>
</reference>
<evidence type="ECO:0000313" key="4">
    <source>
        <dbReference type="CGD" id="CAL0000197543"/>
    </source>
</evidence>
<dbReference type="GeneID" id="3644413"/>
<reference evidence="5 6" key="3">
    <citation type="journal article" date="2013" name="Genome Biol.">
        <title>Assembly of a phased diploid Candida albicans genome facilitates allele-specific measurements and provides a simple model for repeat and indel structure.</title>
        <authorList>
            <person name="Muzzey D."/>
            <person name="Schwartz K."/>
            <person name="Weissman J.S."/>
            <person name="Sherlock G."/>
        </authorList>
    </citation>
    <scope>NUCLEOTIDE SEQUENCE [LARGE SCALE GENOMIC DNA]</scope>
    <source>
        <strain evidence="6">SC5314 / ATCC MYA-2876</strain>
    </source>
</reference>
<dbReference type="OrthoDB" id="29646at2759"/>
<protein>
    <submittedName>
        <fullName evidence="5">Tubulin-binding prefolding complex subunit</fullName>
    </submittedName>
</protein>
<dbReference type="GO" id="GO:0006457">
    <property type="term" value="P:protein folding"/>
    <property type="evidence" value="ECO:0000318"/>
    <property type="project" value="GO_Central"/>
</dbReference>
<dbReference type="SUPFAM" id="SSF46579">
    <property type="entry name" value="Prefoldin"/>
    <property type="match status" value="1"/>
</dbReference>
<keyword evidence="2" id="KW-0143">Chaperone</keyword>
<dbReference type="GO" id="GO:0051082">
    <property type="term" value="F:unfolded protein binding"/>
    <property type="evidence" value="ECO:0007669"/>
    <property type="project" value="InterPro"/>
</dbReference>
<dbReference type="PANTHER" id="PTHR13303">
    <property type="entry name" value="PREFOLDIN SUBUNIT 2"/>
    <property type="match status" value="1"/>
</dbReference>
<accession>A0A1D8PF30</accession>
<evidence type="ECO:0000256" key="1">
    <source>
        <dbReference type="ARBA" id="ARBA00008045"/>
    </source>
</evidence>
<dbReference type="InterPro" id="IPR009053">
    <property type="entry name" value="Prefoldin"/>
</dbReference>
<proteinExistence type="inferred from homology"/>
<dbReference type="Proteomes" id="UP000000559">
    <property type="component" value="Chromosome 1"/>
</dbReference>
<dbReference type="GO" id="GO:0016272">
    <property type="term" value="C:prefoldin complex"/>
    <property type="evidence" value="ECO:0007669"/>
    <property type="project" value="InterPro"/>
</dbReference>
<dbReference type="GO" id="GO:0005737">
    <property type="term" value="C:cytoplasm"/>
    <property type="evidence" value="ECO:0000318"/>
    <property type="project" value="GO_Central"/>
</dbReference>
<dbReference type="GO" id="GO:0044183">
    <property type="term" value="F:protein folding chaperone"/>
    <property type="evidence" value="ECO:0000318"/>
    <property type="project" value="GO_Central"/>
</dbReference>
<reference evidence="5 6" key="1">
    <citation type="journal article" date="2004" name="Proc. Natl. Acad. Sci. U.S.A.">
        <title>The diploid genome sequence of Candida albicans.</title>
        <authorList>
            <person name="Jones T."/>
            <person name="Federspiel N.A."/>
            <person name="Chibana H."/>
            <person name="Dungan J."/>
            <person name="Kalman S."/>
            <person name="Magee B.B."/>
            <person name="Newport G."/>
            <person name="Thorstenson Y.R."/>
            <person name="Agabian N."/>
            <person name="Magee P.T."/>
            <person name="Davis R.W."/>
            <person name="Scherer S."/>
        </authorList>
    </citation>
    <scope>NUCLEOTIDE SEQUENCE [LARGE SCALE GENOMIC DNA]</scope>
    <source>
        <strain evidence="6">SC5314 / ATCC MYA-2876</strain>
    </source>
</reference>
<dbReference type="InParanoid" id="A0A1D8PF30"/>